<sequence length="105" mass="11668">MEPQTLGVRIHILNLGPWVSRQPLYPSYHLAVFSGHALCCLSRCPGASLMSKLQSNSQRKMCIQLPKSRAGPDLALLPFENFVWAPILSLVALRNSSSPSTYCLW</sequence>
<protein>
    <submittedName>
        <fullName evidence="1">Uncharacterized protein</fullName>
    </submittedName>
</protein>
<reference evidence="1" key="1">
    <citation type="submission" date="2025-08" db="UniProtKB">
        <authorList>
            <consortium name="Ensembl"/>
        </authorList>
    </citation>
    <scope>IDENTIFICATION</scope>
</reference>
<dbReference type="Proteomes" id="UP000694380">
    <property type="component" value="Unplaced"/>
</dbReference>
<dbReference type="Ensembl" id="ENSCPBT00000016585.1">
    <property type="protein sequence ID" value="ENSCPBP00000013984.1"/>
    <property type="gene ID" value="ENSCPBG00000010415.1"/>
</dbReference>
<evidence type="ECO:0000313" key="2">
    <source>
        <dbReference type="Proteomes" id="UP000694380"/>
    </source>
</evidence>
<accession>A0A8C3FU91</accession>
<keyword evidence="2" id="KW-1185">Reference proteome</keyword>
<evidence type="ECO:0000313" key="1">
    <source>
        <dbReference type="Ensembl" id="ENSCPBP00000013984.1"/>
    </source>
</evidence>
<organism evidence="1 2">
    <name type="scientific">Chrysemys picta bellii</name>
    <name type="common">Western painted turtle</name>
    <name type="synonym">Emys bellii</name>
    <dbReference type="NCBI Taxonomy" id="8478"/>
    <lineage>
        <taxon>Eukaryota</taxon>
        <taxon>Metazoa</taxon>
        <taxon>Chordata</taxon>
        <taxon>Craniata</taxon>
        <taxon>Vertebrata</taxon>
        <taxon>Euteleostomi</taxon>
        <taxon>Archelosauria</taxon>
        <taxon>Testudinata</taxon>
        <taxon>Testudines</taxon>
        <taxon>Cryptodira</taxon>
        <taxon>Durocryptodira</taxon>
        <taxon>Testudinoidea</taxon>
        <taxon>Emydidae</taxon>
        <taxon>Chrysemys</taxon>
    </lineage>
</organism>
<name>A0A8C3FU91_CHRPI</name>
<reference evidence="1" key="2">
    <citation type="submission" date="2025-09" db="UniProtKB">
        <authorList>
            <consortium name="Ensembl"/>
        </authorList>
    </citation>
    <scope>IDENTIFICATION</scope>
</reference>
<dbReference type="AlphaFoldDB" id="A0A8C3FU91"/>
<proteinExistence type="predicted"/>